<accession>A0ACB9QC59</accession>
<protein>
    <submittedName>
        <fullName evidence="1">Uncharacterized protein</fullName>
    </submittedName>
</protein>
<evidence type="ECO:0000313" key="1">
    <source>
        <dbReference type="EMBL" id="KAI4357602.1"/>
    </source>
</evidence>
<comment type="caution">
    <text evidence="1">The sequence shown here is derived from an EMBL/GenBank/DDBJ whole genome shotgun (WGS) entry which is preliminary data.</text>
</comment>
<dbReference type="EMBL" id="CM039426">
    <property type="protein sequence ID" value="KAI4357602.1"/>
    <property type="molecule type" value="Genomic_DNA"/>
</dbReference>
<reference evidence="1 2" key="1">
    <citation type="journal article" date="2022" name="DNA Res.">
        <title>Chromosomal-level genome assembly of the orchid tree Bauhinia variegata (Leguminosae; Cercidoideae) supports the allotetraploid origin hypothesis of Bauhinia.</title>
        <authorList>
            <person name="Zhong Y."/>
            <person name="Chen Y."/>
            <person name="Zheng D."/>
            <person name="Pang J."/>
            <person name="Liu Y."/>
            <person name="Luo S."/>
            <person name="Meng S."/>
            <person name="Qian L."/>
            <person name="Wei D."/>
            <person name="Dai S."/>
            <person name="Zhou R."/>
        </authorList>
    </citation>
    <scope>NUCLEOTIDE SEQUENCE [LARGE SCALE GENOMIC DNA]</scope>
    <source>
        <strain evidence="1">BV-YZ2020</strain>
    </source>
</reference>
<proteinExistence type="predicted"/>
<organism evidence="1 2">
    <name type="scientific">Bauhinia variegata</name>
    <name type="common">Purple orchid tree</name>
    <name type="synonym">Phanera variegata</name>
    <dbReference type="NCBI Taxonomy" id="167791"/>
    <lineage>
        <taxon>Eukaryota</taxon>
        <taxon>Viridiplantae</taxon>
        <taxon>Streptophyta</taxon>
        <taxon>Embryophyta</taxon>
        <taxon>Tracheophyta</taxon>
        <taxon>Spermatophyta</taxon>
        <taxon>Magnoliopsida</taxon>
        <taxon>eudicotyledons</taxon>
        <taxon>Gunneridae</taxon>
        <taxon>Pentapetalae</taxon>
        <taxon>rosids</taxon>
        <taxon>fabids</taxon>
        <taxon>Fabales</taxon>
        <taxon>Fabaceae</taxon>
        <taxon>Cercidoideae</taxon>
        <taxon>Cercideae</taxon>
        <taxon>Bauhiniinae</taxon>
        <taxon>Bauhinia</taxon>
    </lineage>
</organism>
<keyword evidence="2" id="KW-1185">Reference proteome</keyword>
<gene>
    <name evidence="1" type="ORF">L6164_001540</name>
</gene>
<name>A0ACB9QC59_BAUVA</name>
<evidence type="ECO:0000313" key="2">
    <source>
        <dbReference type="Proteomes" id="UP000828941"/>
    </source>
</evidence>
<sequence>MTESLIEFLLNELSQVLKEEINLQRGMKEEIKLIKDELESIRAFLRVADAEEEKDPQLAVFVDHTGHQKRRPHFKCLKKIASSYKKWKVNHQTGSKLQSIKTRVEDISNRRQRYPSLLERDSSSRMANMEAINEFRRNALLEDESQLVGTEEPRQ</sequence>
<dbReference type="Proteomes" id="UP000828941">
    <property type="component" value="Chromosome 1"/>
</dbReference>